<keyword evidence="2" id="KW-0378">Hydrolase</keyword>
<dbReference type="PANTHER" id="PTHR13522:SF3">
    <property type="entry name" value="U6 SNRNA PHOSPHODIESTERASE 1"/>
    <property type="match status" value="1"/>
</dbReference>
<protein>
    <recommendedName>
        <fullName evidence="5">U6 snRNA phosphodiesterase 1</fullName>
    </recommendedName>
    <alternativeName>
        <fullName evidence="6">3'-5' RNA exonuclease USB1</fullName>
    </alternativeName>
</protein>
<dbReference type="GO" id="GO:0016829">
    <property type="term" value="F:lyase activity"/>
    <property type="evidence" value="ECO:0007669"/>
    <property type="project" value="UniProtKB-KW"/>
</dbReference>
<keyword evidence="9" id="KW-1185">Reference proteome</keyword>
<dbReference type="OrthoDB" id="49151at2759"/>
<sequence>MASLVNYSSSSSSDADIDIEEQIGRSSPCSSRLPNTVTSDCQSKTPVGEKRKFGLPVALPSTFLALFPDKRARRDNPADHQDRVRTTPHVEGNWATHVYIEVQPDDNCADFIERLVSQAQLQAQGPLVTNSLPPPTNRPDNPSPPSPPPSYHISLCRPAFLKVFQIEPFVTHLRRLLQPQMSTFAFDFSFNAIDYLVNDEQTRSFLILEVGLGHADLEHLVRTRVDPVMRAFRQPAYYDEPRFHISVASVNDPTAIDDGLIQTLKGNSGGSSKPGGFETELLSEAAQPQSGFVFRAESVKCRIGNRYFDIPLG</sequence>
<reference evidence="9" key="1">
    <citation type="journal article" date="2018" name="Nat. Microbiol.">
        <title>Leveraging single-cell genomics to expand the fungal tree of life.</title>
        <authorList>
            <person name="Ahrendt S.R."/>
            <person name="Quandt C.A."/>
            <person name="Ciobanu D."/>
            <person name="Clum A."/>
            <person name="Salamov A."/>
            <person name="Andreopoulos B."/>
            <person name="Cheng J.F."/>
            <person name="Woyke T."/>
            <person name="Pelin A."/>
            <person name="Henrissat B."/>
            <person name="Reynolds N.K."/>
            <person name="Benny G.L."/>
            <person name="Smith M.E."/>
            <person name="James T.Y."/>
            <person name="Grigoriev I.V."/>
        </authorList>
    </citation>
    <scope>NUCLEOTIDE SEQUENCE [LARGE SCALE GENOMIC DNA]</scope>
    <source>
        <strain evidence="9">RSA 468</strain>
    </source>
</reference>
<dbReference type="GO" id="GO:0034477">
    <property type="term" value="P:U6 snRNA 3'-end processing"/>
    <property type="evidence" value="ECO:0007669"/>
    <property type="project" value="InterPro"/>
</dbReference>
<evidence type="ECO:0000313" key="9">
    <source>
        <dbReference type="Proteomes" id="UP000268162"/>
    </source>
</evidence>
<evidence type="ECO:0000256" key="6">
    <source>
        <dbReference type="ARBA" id="ARBA00030030"/>
    </source>
</evidence>
<evidence type="ECO:0000313" key="8">
    <source>
        <dbReference type="EMBL" id="RKP34964.1"/>
    </source>
</evidence>
<evidence type="ECO:0000256" key="7">
    <source>
        <dbReference type="SAM" id="MobiDB-lite"/>
    </source>
</evidence>
<dbReference type="AlphaFoldDB" id="A0A4P9ZNH3"/>
<dbReference type="Gene3D" id="3.90.1140.10">
    <property type="entry name" value="Cyclic phosphodiesterase"/>
    <property type="match status" value="1"/>
</dbReference>
<gene>
    <name evidence="8" type="ORF">BJ085DRAFT_41319</name>
</gene>
<evidence type="ECO:0000256" key="2">
    <source>
        <dbReference type="ARBA" id="ARBA00022801"/>
    </source>
</evidence>
<evidence type="ECO:0000256" key="3">
    <source>
        <dbReference type="ARBA" id="ARBA00023239"/>
    </source>
</evidence>
<feature type="region of interest" description="Disordered" evidence="7">
    <location>
        <begin position="21"/>
        <end position="45"/>
    </location>
</feature>
<keyword evidence="4" id="KW-0539">Nucleus</keyword>
<organism evidence="8 9">
    <name type="scientific">Dimargaris cristalligena</name>
    <dbReference type="NCBI Taxonomy" id="215637"/>
    <lineage>
        <taxon>Eukaryota</taxon>
        <taxon>Fungi</taxon>
        <taxon>Fungi incertae sedis</taxon>
        <taxon>Zoopagomycota</taxon>
        <taxon>Kickxellomycotina</taxon>
        <taxon>Dimargaritomycetes</taxon>
        <taxon>Dimargaritales</taxon>
        <taxon>Dimargaritaceae</taxon>
        <taxon>Dimargaris</taxon>
    </lineage>
</organism>
<dbReference type="GO" id="GO:0005634">
    <property type="term" value="C:nucleus"/>
    <property type="evidence" value="ECO:0007669"/>
    <property type="project" value="TreeGrafter"/>
</dbReference>
<name>A0A4P9ZNH3_9FUNG</name>
<dbReference type="InterPro" id="IPR027521">
    <property type="entry name" value="Usb1"/>
</dbReference>
<evidence type="ECO:0000256" key="4">
    <source>
        <dbReference type="ARBA" id="ARBA00023242"/>
    </source>
</evidence>
<dbReference type="STRING" id="215637.A0A4P9ZNH3"/>
<dbReference type="PANTHER" id="PTHR13522">
    <property type="entry name" value="U6 SNRNA PHOSPHODIESTERASE 1"/>
    <property type="match status" value="1"/>
</dbReference>
<feature type="region of interest" description="Disordered" evidence="7">
    <location>
        <begin position="124"/>
        <end position="149"/>
    </location>
</feature>
<dbReference type="EMBL" id="ML003009">
    <property type="protein sequence ID" value="RKP34964.1"/>
    <property type="molecule type" value="Genomic_DNA"/>
</dbReference>
<feature type="compositionally biased region" description="Polar residues" evidence="7">
    <location>
        <begin position="24"/>
        <end position="45"/>
    </location>
</feature>
<feature type="compositionally biased region" description="Pro residues" evidence="7">
    <location>
        <begin position="132"/>
        <end position="149"/>
    </location>
</feature>
<keyword evidence="3" id="KW-0456">Lyase</keyword>
<dbReference type="Pfam" id="PF09749">
    <property type="entry name" value="HVSL"/>
    <property type="match status" value="1"/>
</dbReference>
<accession>A0A4P9ZNH3</accession>
<evidence type="ECO:0000256" key="1">
    <source>
        <dbReference type="ARBA" id="ARBA00022722"/>
    </source>
</evidence>
<keyword evidence="1" id="KW-0540">Nuclease</keyword>
<dbReference type="GO" id="GO:0000175">
    <property type="term" value="F:3'-5'-RNA exonuclease activity"/>
    <property type="evidence" value="ECO:0007669"/>
    <property type="project" value="TreeGrafter"/>
</dbReference>
<evidence type="ECO:0000256" key="5">
    <source>
        <dbReference type="ARBA" id="ARBA00029543"/>
    </source>
</evidence>
<dbReference type="Proteomes" id="UP000268162">
    <property type="component" value="Unassembled WGS sequence"/>
</dbReference>
<proteinExistence type="predicted"/>